<keyword evidence="1" id="KW-0732">Signal</keyword>
<dbReference type="EMBL" id="FQWQ01000005">
    <property type="protein sequence ID" value="SHH86558.1"/>
    <property type="molecule type" value="Genomic_DNA"/>
</dbReference>
<organism evidence="2 3">
    <name type="scientific">Chryseolinea serpens</name>
    <dbReference type="NCBI Taxonomy" id="947013"/>
    <lineage>
        <taxon>Bacteria</taxon>
        <taxon>Pseudomonadati</taxon>
        <taxon>Bacteroidota</taxon>
        <taxon>Cytophagia</taxon>
        <taxon>Cytophagales</taxon>
        <taxon>Fulvivirgaceae</taxon>
        <taxon>Chryseolinea</taxon>
    </lineage>
</organism>
<reference evidence="2 3" key="1">
    <citation type="submission" date="2016-11" db="EMBL/GenBank/DDBJ databases">
        <authorList>
            <person name="Jaros S."/>
            <person name="Januszkiewicz K."/>
            <person name="Wedrychowicz H."/>
        </authorList>
    </citation>
    <scope>NUCLEOTIDE SEQUENCE [LARGE SCALE GENOMIC DNA]</scope>
    <source>
        <strain evidence="2 3">DSM 24574</strain>
    </source>
</reference>
<accession>A0A1M5WGL7</accession>
<evidence type="ECO:0000256" key="1">
    <source>
        <dbReference type="SAM" id="SignalP"/>
    </source>
</evidence>
<gene>
    <name evidence="2" type="ORF">SAMN04488109_5676</name>
</gene>
<dbReference type="AlphaFoldDB" id="A0A1M5WGL7"/>
<feature type="signal peptide" evidence="1">
    <location>
        <begin position="1"/>
        <end position="20"/>
    </location>
</feature>
<dbReference type="STRING" id="947013.SAMN04488109_5676"/>
<evidence type="ECO:0000313" key="2">
    <source>
        <dbReference type="EMBL" id="SHH86558.1"/>
    </source>
</evidence>
<keyword evidence="3" id="KW-1185">Reference proteome</keyword>
<proteinExistence type="predicted"/>
<sequence length="224" mass="24955">MTRHASVMVMLAIVSHTALGQASSPAGLSVGFDILKTMPIFYSSGYVLEPSLIYTTKNGLMIDMAVGFANVKKDTLYQNSTYFNQGHYLRLGAGGMILKHPGQFRQFYLLADVVYSDFTERFKVRFRDEGDYYGDAFRTLEQSSRLVALEVQPGYRLPIGNSGFSVNFQARFSYVVTEYDADNFPVYLIPGVGCMGTEKDTSYNNAATVGASIRIVYKLLENNN</sequence>
<evidence type="ECO:0008006" key="4">
    <source>
        <dbReference type="Google" id="ProtNLM"/>
    </source>
</evidence>
<feature type="chain" id="PRO_5012793569" description="Outer membrane protein beta-barrel domain-containing protein" evidence="1">
    <location>
        <begin position="21"/>
        <end position="224"/>
    </location>
</feature>
<dbReference type="Proteomes" id="UP000184212">
    <property type="component" value="Unassembled WGS sequence"/>
</dbReference>
<evidence type="ECO:0000313" key="3">
    <source>
        <dbReference type="Proteomes" id="UP000184212"/>
    </source>
</evidence>
<dbReference type="RefSeq" id="WP_143165125.1">
    <property type="nucleotide sequence ID" value="NZ_FQWQ01000005.1"/>
</dbReference>
<protein>
    <recommendedName>
        <fullName evidence="4">Outer membrane protein beta-barrel domain-containing protein</fullName>
    </recommendedName>
</protein>
<name>A0A1M5WGL7_9BACT</name>
<dbReference type="OrthoDB" id="977397at2"/>